<protein>
    <submittedName>
        <fullName evidence="2">Uncharacterized protein</fullName>
    </submittedName>
</protein>
<dbReference type="AlphaFoldDB" id="A0A139HAE2"/>
<accession>A0A139HAE2</accession>
<dbReference type="Proteomes" id="UP000070133">
    <property type="component" value="Unassembled WGS sequence"/>
</dbReference>
<reference evidence="2 3" key="1">
    <citation type="submission" date="2015-07" db="EMBL/GenBank/DDBJ databases">
        <title>Comparative genomics of the Sigatoka disease complex on banana suggests a link between parallel evolutionary changes in Pseudocercospora fijiensis and Pseudocercospora eumusae and increased virulence on the banana host.</title>
        <authorList>
            <person name="Chang T.-C."/>
            <person name="Salvucci A."/>
            <person name="Crous P.W."/>
            <person name="Stergiopoulos I."/>
        </authorList>
    </citation>
    <scope>NUCLEOTIDE SEQUENCE [LARGE SCALE GENOMIC DNA]</scope>
    <source>
        <strain evidence="2 3">CBS 114824</strain>
    </source>
</reference>
<evidence type="ECO:0000256" key="1">
    <source>
        <dbReference type="SAM" id="SignalP"/>
    </source>
</evidence>
<name>A0A139HAE2_9PEZI</name>
<comment type="caution">
    <text evidence="2">The sequence shown here is derived from an EMBL/GenBank/DDBJ whole genome shotgun (WGS) entry which is preliminary data.</text>
</comment>
<feature type="signal peptide" evidence="1">
    <location>
        <begin position="1"/>
        <end position="15"/>
    </location>
</feature>
<evidence type="ECO:0000313" key="2">
    <source>
        <dbReference type="EMBL" id="KXS99419.1"/>
    </source>
</evidence>
<evidence type="ECO:0000313" key="3">
    <source>
        <dbReference type="Proteomes" id="UP000070133"/>
    </source>
</evidence>
<keyword evidence="3" id="KW-1185">Reference proteome</keyword>
<gene>
    <name evidence="2" type="ORF">AC578_8119</name>
</gene>
<sequence>MHFLLVISWAVLAQCAIKYHCNDSSTKVYNNCSPDDTQSCQKYCPLECPHKAKTDKQQLRGTAASQGQCDCYCAYEVIGQGGISGPP</sequence>
<keyword evidence="1" id="KW-0732">Signal</keyword>
<dbReference type="EMBL" id="LFZN01000092">
    <property type="protein sequence ID" value="KXS99419.1"/>
    <property type="molecule type" value="Genomic_DNA"/>
</dbReference>
<proteinExistence type="predicted"/>
<organism evidence="2 3">
    <name type="scientific">Pseudocercospora eumusae</name>
    <dbReference type="NCBI Taxonomy" id="321146"/>
    <lineage>
        <taxon>Eukaryota</taxon>
        <taxon>Fungi</taxon>
        <taxon>Dikarya</taxon>
        <taxon>Ascomycota</taxon>
        <taxon>Pezizomycotina</taxon>
        <taxon>Dothideomycetes</taxon>
        <taxon>Dothideomycetidae</taxon>
        <taxon>Mycosphaerellales</taxon>
        <taxon>Mycosphaerellaceae</taxon>
        <taxon>Pseudocercospora</taxon>
    </lineage>
</organism>
<feature type="chain" id="PRO_5013289071" evidence="1">
    <location>
        <begin position="16"/>
        <end position="87"/>
    </location>
</feature>